<dbReference type="PANTHER" id="PTHR47955">
    <property type="entry name" value="CYTOCHROME P450 FAMILY 71 PROTEIN"/>
    <property type="match status" value="1"/>
</dbReference>
<dbReference type="AlphaFoldDB" id="A0A453CRH1"/>
<dbReference type="InterPro" id="IPR001128">
    <property type="entry name" value="Cyt_P450"/>
</dbReference>
<keyword evidence="12" id="KW-1185">Reference proteome</keyword>
<comment type="similarity">
    <text evidence="1 10">Belongs to the cytochrome P450 family.</text>
</comment>
<keyword evidence="6 10" id="KW-0560">Oxidoreductase</keyword>
<evidence type="ECO:0000256" key="7">
    <source>
        <dbReference type="ARBA" id="ARBA00023004"/>
    </source>
</evidence>
<reference evidence="12" key="1">
    <citation type="journal article" date="2014" name="Science">
        <title>Ancient hybridizations among the ancestral genomes of bread wheat.</title>
        <authorList>
            <consortium name="International Wheat Genome Sequencing Consortium,"/>
            <person name="Marcussen T."/>
            <person name="Sandve S.R."/>
            <person name="Heier L."/>
            <person name="Spannagl M."/>
            <person name="Pfeifer M."/>
            <person name="Jakobsen K.S."/>
            <person name="Wulff B.B."/>
            <person name="Steuernagel B."/>
            <person name="Mayer K.F."/>
            <person name="Olsen O.A."/>
        </authorList>
    </citation>
    <scope>NUCLEOTIDE SEQUENCE [LARGE SCALE GENOMIC DNA]</scope>
    <source>
        <strain evidence="12">cv. AL8/78</strain>
    </source>
</reference>
<evidence type="ECO:0000256" key="6">
    <source>
        <dbReference type="ARBA" id="ARBA00023002"/>
    </source>
</evidence>
<comment type="cofactor">
    <cofactor evidence="9">
        <name>heme</name>
        <dbReference type="ChEBI" id="CHEBI:30413"/>
    </cofactor>
</comment>
<evidence type="ECO:0000256" key="10">
    <source>
        <dbReference type="RuleBase" id="RU000461"/>
    </source>
</evidence>
<dbReference type="InterPro" id="IPR036396">
    <property type="entry name" value="Cyt_P450_sf"/>
</dbReference>
<keyword evidence="3" id="KW-0812">Transmembrane</keyword>
<reference evidence="11" key="5">
    <citation type="journal article" date="2021" name="G3 (Bethesda)">
        <title>Aegilops tauschii genome assembly Aet v5.0 features greater sequence contiguity and improved annotation.</title>
        <authorList>
            <person name="Wang L."/>
            <person name="Zhu T."/>
            <person name="Rodriguez J.C."/>
            <person name="Deal K.R."/>
            <person name="Dubcovsky J."/>
            <person name="McGuire P.E."/>
            <person name="Lux T."/>
            <person name="Spannagl M."/>
            <person name="Mayer K.F.X."/>
            <person name="Baldrich P."/>
            <person name="Meyers B.C."/>
            <person name="Huo N."/>
            <person name="Gu Y.Q."/>
            <person name="Zhou H."/>
            <person name="Devos K.M."/>
            <person name="Bennetzen J.L."/>
            <person name="Unver T."/>
            <person name="Budak H."/>
            <person name="Gulick P.J."/>
            <person name="Galiba G."/>
            <person name="Kalapos B."/>
            <person name="Nelson D.R."/>
            <person name="Li P."/>
            <person name="You F.M."/>
            <person name="Luo M.C."/>
            <person name="Dvorak J."/>
        </authorList>
    </citation>
    <scope>NUCLEOTIDE SEQUENCE [LARGE SCALE GENOMIC DNA]</scope>
    <source>
        <strain evidence="11">cv. AL8/78</strain>
    </source>
</reference>
<dbReference type="STRING" id="200361.A0A453CRH1"/>
<sequence length="515" mass="57256">IKPSLMELSAATLLFLSFVSLTILVSLLSRKKTASSKGRKPPGPRCLPFIGSLLHLRTATPQVALRDLAKKHGPVMYLRLGQVDAVVISSPAAAQEVLRDSSLNFASRPTILAAEIVGYGSADIAFAPYGAYWRTLRKLCMVELLSARKVRQFAPIRDSETMSLVRDVRAAAAAGGGGQPVNMRKLLVSCTNTITARATFGDGCDAELQEQFLAAMNVLLTLTGGFCVGDLFPSLWFVDVVTGLRRSLWGARRQFDAIFDKIIAICEARRAEKNTGDNELLSVMLRIKDEGQLEFPIGITNIKAITVDLFTAGTETTSSILEWIMSELMRNPEVMVKAQAEVRQTLDNKSLEDHEVHMEKLRYMKMVIKEGLRLHPAAPLLLPRVCRETCNVSGFEIVEGSRVMVNAWGIARNPEYWHDADEFKPERFEDITVDYSGTQFEYLPFGSGRRMCPGSTFGLATLELILARLLYFFDWSLPAGMRPDELDMDMTVGATLRRRNPLHLVATPYNFPMKI</sequence>
<dbReference type="CDD" id="cd11072">
    <property type="entry name" value="CYP71-like"/>
    <property type="match status" value="1"/>
</dbReference>
<dbReference type="PRINTS" id="PR00463">
    <property type="entry name" value="EP450I"/>
</dbReference>
<dbReference type="SUPFAM" id="SSF48264">
    <property type="entry name" value="Cytochrome P450"/>
    <property type="match status" value="1"/>
</dbReference>
<keyword evidence="4 9" id="KW-0479">Metal-binding</keyword>
<reference evidence="11" key="4">
    <citation type="submission" date="2019-03" db="UniProtKB">
        <authorList>
            <consortium name="EnsemblPlants"/>
        </authorList>
    </citation>
    <scope>IDENTIFICATION</scope>
</reference>
<evidence type="ECO:0000256" key="4">
    <source>
        <dbReference type="ARBA" id="ARBA00022723"/>
    </source>
</evidence>
<evidence type="ECO:0000256" key="9">
    <source>
        <dbReference type="PIRSR" id="PIRSR602401-1"/>
    </source>
</evidence>
<keyword evidence="5" id="KW-1133">Transmembrane helix</keyword>
<evidence type="ECO:0000256" key="5">
    <source>
        <dbReference type="ARBA" id="ARBA00022989"/>
    </source>
</evidence>
<evidence type="ECO:0000313" key="11">
    <source>
        <dbReference type="EnsemblPlants" id="AET2Gv20938100.1"/>
    </source>
</evidence>
<keyword evidence="7 9" id="KW-0408">Iron</keyword>
<evidence type="ECO:0000256" key="3">
    <source>
        <dbReference type="ARBA" id="ARBA00022692"/>
    </source>
</evidence>
<dbReference type="GO" id="GO:0020037">
    <property type="term" value="F:heme binding"/>
    <property type="evidence" value="ECO:0007669"/>
    <property type="project" value="InterPro"/>
</dbReference>
<dbReference type="Gramene" id="AET2Gv20938100.1">
    <property type="protein sequence ID" value="AET2Gv20938100.1"/>
    <property type="gene ID" value="AET2Gv20938100"/>
</dbReference>
<keyword evidence="8 10" id="KW-0503">Monooxygenase</keyword>
<proteinExistence type="inferred from homology"/>
<feature type="binding site" description="axial binding residue" evidence="9">
    <location>
        <position position="452"/>
    </location>
    <ligand>
        <name>heme</name>
        <dbReference type="ChEBI" id="CHEBI:30413"/>
    </ligand>
    <ligandPart>
        <name>Fe</name>
        <dbReference type="ChEBI" id="CHEBI:18248"/>
    </ligandPart>
</feature>
<dbReference type="PROSITE" id="PS00086">
    <property type="entry name" value="CYTOCHROME_P450"/>
    <property type="match status" value="1"/>
</dbReference>
<dbReference type="FunFam" id="1.10.630.10:FF:000043">
    <property type="entry name" value="Cytochrome P450 99A2"/>
    <property type="match status" value="1"/>
</dbReference>
<protein>
    <recommendedName>
        <fullName evidence="13">Cytochrome P450 99A2</fullName>
    </recommendedName>
</protein>
<accession>A0A453CRH1</accession>
<dbReference type="InterPro" id="IPR002401">
    <property type="entry name" value="Cyt_P450_E_grp-I"/>
</dbReference>
<evidence type="ECO:0000256" key="2">
    <source>
        <dbReference type="ARBA" id="ARBA00022617"/>
    </source>
</evidence>
<dbReference type="Proteomes" id="UP000015105">
    <property type="component" value="Chromosome 2D"/>
</dbReference>
<dbReference type="PRINTS" id="PR00385">
    <property type="entry name" value="P450"/>
</dbReference>
<reference evidence="11" key="3">
    <citation type="journal article" date="2017" name="Nature">
        <title>Genome sequence of the progenitor of the wheat D genome Aegilops tauschii.</title>
        <authorList>
            <person name="Luo M.C."/>
            <person name="Gu Y.Q."/>
            <person name="Puiu D."/>
            <person name="Wang H."/>
            <person name="Twardziok S.O."/>
            <person name="Deal K.R."/>
            <person name="Huo N."/>
            <person name="Zhu T."/>
            <person name="Wang L."/>
            <person name="Wang Y."/>
            <person name="McGuire P.E."/>
            <person name="Liu S."/>
            <person name="Long H."/>
            <person name="Ramasamy R.K."/>
            <person name="Rodriguez J.C."/>
            <person name="Van S.L."/>
            <person name="Yuan L."/>
            <person name="Wang Z."/>
            <person name="Xia Z."/>
            <person name="Xiao L."/>
            <person name="Anderson O.D."/>
            <person name="Ouyang S."/>
            <person name="Liang Y."/>
            <person name="Zimin A.V."/>
            <person name="Pertea G."/>
            <person name="Qi P."/>
            <person name="Bennetzen J.L."/>
            <person name="Dai X."/>
            <person name="Dawson M.W."/>
            <person name="Muller H.G."/>
            <person name="Kugler K."/>
            <person name="Rivarola-Duarte L."/>
            <person name="Spannagl M."/>
            <person name="Mayer K.F.X."/>
            <person name="Lu F.H."/>
            <person name="Bevan M.W."/>
            <person name="Leroy P."/>
            <person name="Li P."/>
            <person name="You F.M."/>
            <person name="Sun Q."/>
            <person name="Liu Z."/>
            <person name="Lyons E."/>
            <person name="Wicker T."/>
            <person name="Salzberg S.L."/>
            <person name="Devos K.M."/>
            <person name="Dvorak J."/>
        </authorList>
    </citation>
    <scope>NUCLEOTIDE SEQUENCE [LARGE SCALE GENOMIC DNA]</scope>
    <source>
        <strain evidence="11">cv. AL8/78</strain>
    </source>
</reference>
<dbReference type="Pfam" id="PF00067">
    <property type="entry name" value="p450"/>
    <property type="match status" value="1"/>
</dbReference>
<name>A0A453CRH1_AEGTS</name>
<evidence type="ECO:0000256" key="1">
    <source>
        <dbReference type="ARBA" id="ARBA00010617"/>
    </source>
</evidence>
<dbReference type="PANTHER" id="PTHR47955:SF8">
    <property type="entry name" value="CYTOCHROME P450 71D11-LIKE"/>
    <property type="match status" value="1"/>
</dbReference>
<reference evidence="12" key="2">
    <citation type="journal article" date="2017" name="Nat. Plants">
        <title>The Aegilops tauschii genome reveals multiple impacts of transposons.</title>
        <authorList>
            <person name="Zhao G."/>
            <person name="Zou C."/>
            <person name="Li K."/>
            <person name="Wang K."/>
            <person name="Li T."/>
            <person name="Gao L."/>
            <person name="Zhang X."/>
            <person name="Wang H."/>
            <person name="Yang Z."/>
            <person name="Liu X."/>
            <person name="Jiang W."/>
            <person name="Mao L."/>
            <person name="Kong X."/>
            <person name="Jiao Y."/>
            <person name="Jia J."/>
        </authorList>
    </citation>
    <scope>NUCLEOTIDE SEQUENCE [LARGE SCALE GENOMIC DNA]</scope>
    <source>
        <strain evidence="12">cv. AL8/78</strain>
    </source>
</reference>
<keyword evidence="2 9" id="KW-0349">Heme</keyword>
<evidence type="ECO:0000313" key="12">
    <source>
        <dbReference type="Proteomes" id="UP000015105"/>
    </source>
</evidence>
<dbReference type="Gene3D" id="1.10.630.10">
    <property type="entry name" value="Cytochrome P450"/>
    <property type="match status" value="1"/>
</dbReference>
<dbReference type="GO" id="GO:0016705">
    <property type="term" value="F:oxidoreductase activity, acting on paired donors, with incorporation or reduction of molecular oxygen"/>
    <property type="evidence" value="ECO:0007669"/>
    <property type="project" value="InterPro"/>
</dbReference>
<evidence type="ECO:0008006" key="13">
    <source>
        <dbReference type="Google" id="ProtNLM"/>
    </source>
</evidence>
<dbReference type="InterPro" id="IPR017972">
    <property type="entry name" value="Cyt_P450_CS"/>
</dbReference>
<organism evidence="11 12">
    <name type="scientific">Aegilops tauschii subsp. strangulata</name>
    <name type="common">Goatgrass</name>
    <dbReference type="NCBI Taxonomy" id="200361"/>
    <lineage>
        <taxon>Eukaryota</taxon>
        <taxon>Viridiplantae</taxon>
        <taxon>Streptophyta</taxon>
        <taxon>Embryophyta</taxon>
        <taxon>Tracheophyta</taxon>
        <taxon>Spermatophyta</taxon>
        <taxon>Magnoliopsida</taxon>
        <taxon>Liliopsida</taxon>
        <taxon>Poales</taxon>
        <taxon>Poaceae</taxon>
        <taxon>BOP clade</taxon>
        <taxon>Pooideae</taxon>
        <taxon>Triticodae</taxon>
        <taxon>Triticeae</taxon>
        <taxon>Triticinae</taxon>
        <taxon>Aegilops</taxon>
    </lineage>
</organism>
<keyword evidence="5" id="KW-0472">Membrane</keyword>
<dbReference type="GO" id="GO:0005506">
    <property type="term" value="F:iron ion binding"/>
    <property type="evidence" value="ECO:0007669"/>
    <property type="project" value="InterPro"/>
</dbReference>
<dbReference type="GO" id="GO:0004497">
    <property type="term" value="F:monooxygenase activity"/>
    <property type="evidence" value="ECO:0007669"/>
    <property type="project" value="UniProtKB-KW"/>
</dbReference>
<dbReference type="EnsemblPlants" id="AET2Gv20938100.1">
    <property type="protein sequence ID" value="AET2Gv20938100.1"/>
    <property type="gene ID" value="AET2Gv20938100"/>
</dbReference>
<evidence type="ECO:0000256" key="8">
    <source>
        <dbReference type="ARBA" id="ARBA00023033"/>
    </source>
</evidence>